<proteinExistence type="predicted"/>
<sequence>MFRLGILLALWVPLWSACQDFAPTSPTPTAQEYTRLRNVLTAVYERDQQVRNIDFELIRTDSVAARAFSAQLHATDSLNQAIVLPLLARYGWLPRQAIGEQAADALFLVVQHSDLAIMRRFLPQLQEQARRGQASAPDAATMQDRVLMLEGKKQVYGTQASNNVRPHQQRIVVVWPIQAPDKVNSLRRQVGFTSTVQQNADRLGAQYDPAEQLPQKSPSQ</sequence>
<name>A0A239BDF2_9BACT</name>
<organism evidence="2 3">
    <name type="scientific">Hymenobacter mucosus</name>
    <dbReference type="NCBI Taxonomy" id="1411120"/>
    <lineage>
        <taxon>Bacteria</taxon>
        <taxon>Pseudomonadati</taxon>
        <taxon>Bacteroidota</taxon>
        <taxon>Cytophagia</taxon>
        <taxon>Cytophagales</taxon>
        <taxon>Hymenobacteraceae</taxon>
        <taxon>Hymenobacter</taxon>
    </lineage>
</organism>
<reference evidence="3" key="1">
    <citation type="submission" date="2017-06" db="EMBL/GenBank/DDBJ databases">
        <authorList>
            <person name="Varghese N."/>
            <person name="Submissions S."/>
        </authorList>
    </citation>
    <scope>NUCLEOTIDE SEQUENCE [LARGE SCALE GENOMIC DNA]</scope>
    <source>
        <strain evidence="3">DSM 28041</strain>
    </source>
</reference>
<feature type="chain" id="PRO_5012421350" description="Fasciclin domain-containing protein" evidence="1">
    <location>
        <begin position="23"/>
        <end position="220"/>
    </location>
</feature>
<gene>
    <name evidence="2" type="ORF">SAMN06269173_1226</name>
</gene>
<evidence type="ECO:0000313" key="3">
    <source>
        <dbReference type="Proteomes" id="UP000198310"/>
    </source>
</evidence>
<protein>
    <recommendedName>
        <fullName evidence="4">Fasciclin domain-containing protein</fullName>
    </recommendedName>
</protein>
<accession>A0A239BDF2</accession>
<dbReference type="RefSeq" id="WP_089334457.1">
    <property type="nucleotide sequence ID" value="NZ_FZNS01000022.1"/>
</dbReference>
<evidence type="ECO:0000313" key="2">
    <source>
        <dbReference type="EMBL" id="SNS06035.1"/>
    </source>
</evidence>
<keyword evidence="1" id="KW-0732">Signal</keyword>
<keyword evidence="3" id="KW-1185">Reference proteome</keyword>
<evidence type="ECO:0000256" key="1">
    <source>
        <dbReference type="SAM" id="SignalP"/>
    </source>
</evidence>
<feature type="signal peptide" evidence="1">
    <location>
        <begin position="1"/>
        <end position="22"/>
    </location>
</feature>
<dbReference type="PROSITE" id="PS51257">
    <property type="entry name" value="PROKAR_LIPOPROTEIN"/>
    <property type="match status" value="1"/>
</dbReference>
<evidence type="ECO:0008006" key="4">
    <source>
        <dbReference type="Google" id="ProtNLM"/>
    </source>
</evidence>
<dbReference type="InterPro" id="IPR046732">
    <property type="entry name" value="DUF6624"/>
</dbReference>
<dbReference type="EMBL" id="FZNS01000022">
    <property type="protein sequence ID" value="SNS06035.1"/>
    <property type="molecule type" value="Genomic_DNA"/>
</dbReference>
<dbReference type="AlphaFoldDB" id="A0A239BDF2"/>
<dbReference type="Proteomes" id="UP000198310">
    <property type="component" value="Unassembled WGS sequence"/>
</dbReference>
<dbReference type="Pfam" id="PF20329">
    <property type="entry name" value="DUF6624"/>
    <property type="match status" value="1"/>
</dbReference>